<keyword evidence="10" id="KW-1185">Reference proteome</keyword>
<reference evidence="10" key="1">
    <citation type="submission" date="2016-11" db="EMBL/GenBank/DDBJ databases">
        <authorList>
            <person name="Varghese N."/>
            <person name="Submissions S."/>
        </authorList>
    </citation>
    <scope>NUCLEOTIDE SEQUENCE [LARGE SCALE GENOMIC DNA]</scope>
    <source>
        <strain evidence="10">DSM 16057</strain>
    </source>
</reference>
<evidence type="ECO:0000256" key="1">
    <source>
        <dbReference type="ARBA" id="ARBA00003283"/>
    </source>
</evidence>
<dbReference type="InterPro" id="IPR004107">
    <property type="entry name" value="Integrase_SAM-like_N"/>
</dbReference>
<organism evidence="9 10">
    <name type="scientific">Desulfofundulus thermosubterraneus DSM 16057</name>
    <dbReference type="NCBI Taxonomy" id="1121432"/>
    <lineage>
        <taxon>Bacteria</taxon>
        <taxon>Bacillati</taxon>
        <taxon>Bacillota</taxon>
        <taxon>Clostridia</taxon>
        <taxon>Eubacteriales</taxon>
        <taxon>Peptococcaceae</taxon>
        <taxon>Desulfofundulus</taxon>
    </lineage>
</organism>
<dbReference type="InterPro" id="IPR013762">
    <property type="entry name" value="Integrase-like_cat_sf"/>
</dbReference>
<dbReference type="EMBL" id="FQZM01000047">
    <property type="protein sequence ID" value="SHJ65799.1"/>
    <property type="molecule type" value="Genomic_DNA"/>
</dbReference>
<dbReference type="InterPro" id="IPR044068">
    <property type="entry name" value="CB"/>
</dbReference>
<dbReference type="OrthoDB" id="9769726at2"/>
<dbReference type="Gene3D" id="1.10.443.10">
    <property type="entry name" value="Intergrase catalytic core"/>
    <property type="match status" value="1"/>
</dbReference>
<sequence length="387" mass="43445">MRGYIRKRAKRKNSWSVTVDLGKDPSTGKRKQKYFTVEGSRKDAEKFLTKVLRDLDTGRYVDPAKMTTGEFLETWIENHGINVKTTTKENYESIIKTHLIPELGNIPLSKLSPIHIQSLYTKKLQRGRADGKDGGLSTRMVRYMHSLLVESLNYAVSIKLIPENPAKSVKPVRVSQKEMTCLTPEQVKAFLEAAKSDRFFPLFVCALGTGLRRGELLGLKWQDVDLDKGTVTVRRTLARTKDGLVLQEPKSQASRRTVVLPEEVVKALKALKIEQAKQKLKAGPLYQDNGLVFATSIGTPLNPENITKRHLYPVLEKAGLPRIRFHDLRHTHATLLLLKGENFKVVSERLGHSSVAFTLKTYAHVLPGMQEGAAKRINAVLETGSKT</sequence>
<dbReference type="InterPro" id="IPR050090">
    <property type="entry name" value="Tyrosine_recombinase_XerCD"/>
</dbReference>
<dbReference type="STRING" id="1121432.SAMN02745219_03039"/>
<dbReference type="PROSITE" id="PS51898">
    <property type="entry name" value="TYR_RECOMBINASE"/>
    <property type="match status" value="1"/>
</dbReference>
<feature type="domain" description="Core-binding (CB)" evidence="8">
    <location>
        <begin position="66"/>
        <end position="156"/>
    </location>
</feature>
<dbReference type="InterPro" id="IPR002104">
    <property type="entry name" value="Integrase_catalytic"/>
</dbReference>
<dbReference type="AlphaFoldDB" id="A0A1M6L421"/>
<dbReference type="InterPro" id="IPR011010">
    <property type="entry name" value="DNA_brk_join_enz"/>
</dbReference>
<feature type="domain" description="Tyr recombinase" evidence="7">
    <location>
        <begin position="177"/>
        <end position="375"/>
    </location>
</feature>
<dbReference type="SUPFAM" id="SSF56349">
    <property type="entry name" value="DNA breaking-rejoining enzymes"/>
    <property type="match status" value="1"/>
</dbReference>
<dbReference type="CDD" id="cd01189">
    <property type="entry name" value="INT_ICEBs1_C_like"/>
    <property type="match status" value="1"/>
</dbReference>
<dbReference type="GO" id="GO:0003677">
    <property type="term" value="F:DNA binding"/>
    <property type="evidence" value="ECO:0007669"/>
    <property type="project" value="UniProtKB-UniRule"/>
</dbReference>
<dbReference type="PANTHER" id="PTHR30349">
    <property type="entry name" value="PHAGE INTEGRASE-RELATED"/>
    <property type="match status" value="1"/>
</dbReference>
<evidence type="ECO:0000313" key="9">
    <source>
        <dbReference type="EMBL" id="SHJ65799.1"/>
    </source>
</evidence>
<evidence type="ECO:0000313" key="10">
    <source>
        <dbReference type="Proteomes" id="UP000184529"/>
    </source>
</evidence>
<dbReference type="Gene3D" id="1.10.150.130">
    <property type="match status" value="1"/>
</dbReference>
<dbReference type="Pfam" id="PF00589">
    <property type="entry name" value="Phage_integrase"/>
    <property type="match status" value="1"/>
</dbReference>
<dbReference type="PROSITE" id="PS51900">
    <property type="entry name" value="CB"/>
    <property type="match status" value="1"/>
</dbReference>
<dbReference type="Pfam" id="PF14657">
    <property type="entry name" value="Arm-DNA-bind_4"/>
    <property type="match status" value="1"/>
</dbReference>
<dbReference type="Proteomes" id="UP000184529">
    <property type="component" value="Unassembled WGS sequence"/>
</dbReference>
<evidence type="ECO:0000259" key="7">
    <source>
        <dbReference type="PROSITE" id="PS51898"/>
    </source>
</evidence>
<dbReference type="Pfam" id="PF14659">
    <property type="entry name" value="Phage_int_SAM_3"/>
    <property type="match status" value="1"/>
</dbReference>
<proteinExistence type="inferred from homology"/>
<keyword evidence="3" id="KW-0229">DNA integration</keyword>
<keyword evidence="4 6" id="KW-0238">DNA-binding</keyword>
<evidence type="ECO:0000256" key="2">
    <source>
        <dbReference type="ARBA" id="ARBA00008857"/>
    </source>
</evidence>
<accession>A0A1M6L421</accession>
<protein>
    <submittedName>
        <fullName evidence="9">Site-specific recombinase XerD</fullName>
    </submittedName>
</protein>
<evidence type="ECO:0000256" key="5">
    <source>
        <dbReference type="ARBA" id="ARBA00023172"/>
    </source>
</evidence>
<dbReference type="InterPro" id="IPR028259">
    <property type="entry name" value="AP2-like_int_N"/>
</dbReference>
<comment type="function">
    <text evidence="1">Site-specific tyrosine recombinase, which acts by catalyzing the cutting and rejoining of the recombining DNA molecules.</text>
</comment>
<dbReference type="RefSeq" id="WP_072870887.1">
    <property type="nucleotide sequence ID" value="NZ_FQZM01000047.1"/>
</dbReference>
<dbReference type="InterPro" id="IPR010998">
    <property type="entry name" value="Integrase_recombinase_N"/>
</dbReference>
<dbReference type="GO" id="GO:0006310">
    <property type="term" value="P:DNA recombination"/>
    <property type="evidence" value="ECO:0007669"/>
    <property type="project" value="UniProtKB-KW"/>
</dbReference>
<evidence type="ECO:0000256" key="4">
    <source>
        <dbReference type="ARBA" id="ARBA00023125"/>
    </source>
</evidence>
<comment type="similarity">
    <text evidence="2">Belongs to the 'phage' integrase family.</text>
</comment>
<gene>
    <name evidence="9" type="ORF">SAMN02745219_03039</name>
</gene>
<dbReference type="PANTHER" id="PTHR30349:SF64">
    <property type="entry name" value="PROPHAGE INTEGRASE INTD-RELATED"/>
    <property type="match status" value="1"/>
</dbReference>
<evidence type="ECO:0000256" key="3">
    <source>
        <dbReference type="ARBA" id="ARBA00022908"/>
    </source>
</evidence>
<evidence type="ECO:0000256" key="6">
    <source>
        <dbReference type="PROSITE-ProRule" id="PRU01248"/>
    </source>
</evidence>
<name>A0A1M6L421_9FIRM</name>
<dbReference type="GO" id="GO:0015074">
    <property type="term" value="P:DNA integration"/>
    <property type="evidence" value="ECO:0007669"/>
    <property type="project" value="UniProtKB-KW"/>
</dbReference>
<keyword evidence="5" id="KW-0233">DNA recombination</keyword>
<evidence type="ECO:0000259" key="8">
    <source>
        <dbReference type="PROSITE" id="PS51900"/>
    </source>
</evidence>